<dbReference type="InterPro" id="IPR010982">
    <property type="entry name" value="Lambda_DNA-bd_dom_sf"/>
</dbReference>
<dbReference type="RefSeq" id="WP_023150197.1">
    <property type="nucleotide sequence ID" value="NZ_AP022628.1"/>
</dbReference>
<dbReference type="EMBL" id="JARTQQ020000001">
    <property type="protein sequence ID" value="MEC5730409.1"/>
    <property type="molecule type" value="Genomic_DNA"/>
</dbReference>
<protein>
    <submittedName>
        <fullName evidence="2">Helix-turn-helix domain-containing protein</fullName>
    </submittedName>
</protein>
<dbReference type="Pfam" id="PF15943">
    <property type="entry name" value="YdaS_toxin"/>
    <property type="match status" value="1"/>
</dbReference>
<reference evidence="2 3" key="1">
    <citation type="journal article" date="2023" name="Nat. Commun.">
        <title>Genomic dissection of endemic carbapenem resistance reveals metallo-beta-lactamase dissemination through clonal, plasmid and integron transfer.</title>
        <authorList>
            <person name="Macesic N."/>
            <person name="Hawkey J."/>
            <person name="Vezina B."/>
            <person name="Wisniewski J.A."/>
            <person name="Cottingham H."/>
            <person name="Blakeway L.V."/>
            <person name="Harshegyi T."/>
            <person name="Pragastis K."/>
            <person name="Badoordeen G.Z."/>
            <person name="Dennison A."/>
            <person name="Spelman D.W."/>
            <person name="Jenney A.W.J."/>
            <person name="Peleg A.Y."/>
        </authorList>
    </citation>
    <scope>NUCLEOTIDE SEQUENCE [LARGE SCALE GENOMIC DNA]</scope>
    <source>
        <strain evidence="2 3">CPO239</strain>
    </source>
</reference>
<evidence type="ECO:0000259" key="1">
    <source>
        <dbReference type="PROSITE" id="PS50943"/>
    </source>
</evidence>
<feature type="domain" description="HTH cro/C1-type" evidence="1">
    <location>
        <begin position="55"/>
        <end position="97"/>
    </location>
</feature>
<accession>A0ABU6KWW2</accession>
<proteinExistence type="predicted"/>
<comment type="caution">
    <text evidence="2">The sequence shown here is derived from an EMBL/GenBank/DDBJ whole genome shotgun (WGS) entry which is preliminary data.</text>
</comment>
<gene>
    <name evidence="2" type="ORF">QAA55_018590</name>
</gene>
<sequence>MFIPISLYKKLLSGKYDKLLHKVIQGYTLSLCSITFGIFMINQHVKRAIDILGGQAALARACGVTQPAVFRWLNGSRVKADHVMSIVKATGGEVKAYQIRPDLPDTFPHPGNEV</sequence>
<dbReference type="PROSITE" id="PS50943">
    <property type="entry name" value="HTH_CROC1"/>
    <property type="match status" value="1"/>
</dbReference>
<evidence type="ECO:0000313" key="2">
    <source>
        <dbReference type="EMBL" id="MEC5730409.1"/>
    </source>
</evidence>
<dbReference type="CDD" id="cd00093">
    <property type="entry name" value="HTH_XRE"/>
    <property type="match status" value="1"/>
</dbReference>
<dbReference type="Gene3D" id="1.10.260.40">
    <property type="entry name" value="lambda repressor-like DNA-binding domains"/>
    <property type="match status" value="1"/>
</dbReference>
<dbReference type="Proteomes" id="UP001175344">
    <property type="component" value="Unassembled WGS sequence"/>
</dbReference>
<dbReference type="SUPFAM" id="SSF47413">
    <property type="entry name" value="lambda repressor-like DNA-binding domains"/>
    <property type="match status" value="1"/>
</dbReference>
<keyword evidence="3" id="KW-1185">Reference proteome</keyword>
<dbReference type="InterPro" id="IPR031856">
    <property type="entry name" value="YdaS_toxin-like"/>
</dbReference>
<organism evidence="2 3">
    <name type="scientific">Enterobacter asburiae</name>
    <dbReference type="NCBI Taxonomy" id="61645"/>
    <lineage>
        <taxon>Bacteria</taxon>
        <taxon>Pseudomonadati</taxon>
        <taxon>Pseudomonadota</taxon>
        <taxon>Gammaproteobacteria</taxon>
        <taxon>Enterobacterales</taxon>
        <taxon>Enterobacteriaceae</taxon>
        <taxon>Enterobacter</taxon>
        <taxon>Enterobacter cloacae complex</taxon>
    </lineage>
</organism>
<name>A0ABU6KWW2_ENTAS</name>
<evidence type="ECO:0000313" key="3">
    <source>
        <dbReference type="Proteomes" id="UP001175344"/>
    </source>
</evidence>
<dbReference type="InterPro" id="IPR001387">
    <property type="entry name" value="Cro/C1-type_HTH"/>
</dbReference>